<dbReference type="GO" id="GO:0006269">
    <property type="term" value="P:DNA replication, synthesis of primer"/>
    <property type="evidence" value="ECO:0007669"/>
    <property type="project" value="TreeGrafter"/>
</dbReference>
<dbReference type="GO" id="GO:0003677">
    <property type="term" value="F:DNA binding"/>
    <property type="evidence" value="ECO:0007669"/>
    <property type="project" value="InterPro"/>
</dbReference>
<protein>
    <submittedName>
        <fullName evidence="1">Toprim-like</fullName>
    </submittedName>
</protein>
<name>A0A6J5NB70_9CAUD</name>
<gene>
    <name evidence="1" type="ORF">UFOVP629_29</name>
</gene>
<dbReference type="InterPro" id="IPR036977">
    <property type="entry name" value="DNA_primase_Znf_CHC2"/>
</dbReference>
<dbReference type="Gene3D" id="3.90.580.10">
    <property type="entry name" value="Zinc finger, CHC2-type domain"/>
    <property type="match status" value="1"/>
</dbReference>
<evidence type="ECO:0000313" key="1">
    <source>
        <dbReference type="EMBL" id="CAB4154278.1"/>
    </source>
</evidence>
<dbReference type="SUPFAM" id="SSF56731">
    <property type="entry name" value="DNA primase core"/>
    <property type="match status" value="1"/>
</dbReference>
<dbReference type="InterPro" id="IPR050219">
    <property type="entry name" value="DnaG_primase"/>
</dbReference>
<dbReference type="Pfam" id="PF13155">
    <property type="entry name" value="Toprim_2"/>
    <property type="match status" value="1"/>
</dbReference>
<dbReference type="Gene3D" id="3.40.1360.10">
    <property type="match status" value="1"/>
</dbReference>
<accession>A0A6J5NB70</accession>
<dbReference type="GO" id="GO:0008270">
    <property type="term" value="F:zinc ion binding"/>
    <property type="evidence" value="ECO:0007669"/>
    <property type="project" value="InterPro"/>
</dbReference>
<dbReference type="PANTHER" id="PTHR30313:SF2">
    <property type="entry name" value="DNA PRIMASE"/>
    <property type="match status" value="1"/>
</dbReference>
<sequence length="305" mass="33452">MAQTSTHLSTDVALILETAGVEISKVGDKEITGKCPVHIHTTGRADNSPSWSINASSGLWICFSCGARGTLSSLLYQLIGDSSISAQQFLITAGMQRLTDGSKPLELTPLVNPEAFLKFDRVSDKRCISKGLDPELVYRHGVRWNTNNKTWALPIISATGQLKGWQEKKPGWVRNFPIGVEKGKTLFGIERFRGRTAVLVESPLDIVRFADVFSKPSALASFGAQVSRAQMDLLLYVADSVVVAMDNDQAGVESSKKLYKFMGTPRKGIKWWNYSNTEAKDIGDMTDEEIEEGLLTATVVPPWIG</sequence>
<proteinExistence type="predicted"/>
<dbReference type="PANTHER" id="PTHR30313">
    <property type="entry name" value="DNA PRIMASE"/>
    <property type="match status" value="1"/>
</dbReference>
<dbReference type="SUPFAM" id="SSF57783">
    <property type="entry name" value="Zinc beta-ribbon"/>
    <property type="match status" value="1"/>
</dbReference>
<reference evidence="1" key="1">
    <citation type="submission" date="2020-04" db="EMBL/GenBank/DDBJ databases">
        <authorList>
            <person name="Chiriac C."/>
            <person name="Salcher M."/>
            <person name="Ghai R."/>
            <person name="Kavagutti S V."/>
        </authorList>
    </citation>
    <scope>NUCLEOTIDE SEQUENCE</scope>
</reference>
<organism evidence="1">
    <name type="scientific">uncultured Caudovirales phage</name>
    <dbReference type="NCBI Taxonomy" id="2100421"/>
    <lineage>
        <taxon>Viruses</taxon>
        <taxon>Duplodnaviria</taxon>
        <taxon>Heunggongvirae</taxon>
        <taxon>Uroviricota</taxon>
        <taxon>Caudoviricetes</taxon>
        <taxon>Peduoviridae</taxon>
        <taxon>Maltschvirus</taxon>
        <taxon>Maltschvirus maltsch</taxon>
    </lineage>
</organism>
<dbReference type="EMBL" id="LR796612">
    <property type="protein sequence ID" value="CAB4154278.1"/>
    <property type="molecule type" value="Genomic_DNA"/>
</dbReference>